<proteinExistence type="predicted"/>
<dbReference type="OrthoDB" id="1109239at2"/>
<accession>A0A1T4NCK8</accession>
<protein>
    <submittedName>
        <fullName evidence="1">Uncharacterized protein</fullName>
    </submittedName>
</protein>
<name>A0A1T4NCK8_9BACT</name>
<gene>
    <name evidence="1" type="ORF">SAMN04488128_1011533</name>
</gene>
<evidence type="ECO:0000313" key="1">
    <source>
        <dbReference type="EMBL" id="SJZ77032.1"/>
    </source>
</evidence>
<sequence length="183" mass="19712">MIYQLLLTLLLLPAPPGKKVITGNIITDKPQTYSTAALQLLLKDKGKVVGKTVTDNQGNFTYSFPGSTPPQVDVLYSSLGISANAYLKTVDLTAASDTVRITLVLPAPVQQDAAGKTLCPKCNKSDETRVILNSGIAPKVTKIVEKNGKVTFSPIVGNIYYMGSCMGTTMDPGWHCNRDNIFF</sequence>
<dbReference type="EMBL" id="FUWZ01000001">
    <property type="protein sequence ID" value="SJZ77032.1"/>
    <property type="molecule type" value="Genomic_DNA"/>
</dbReference>
<keyword evidence="2" id="KW-1185">Reference proteome</keyword>
<dbReference type="AlphaFoldDB" id="A0A1T4NCK8"/>
<dbReference type="Proteomes" id="UP000190367">
    <property type="component" value="Unassembled WGS sequence"/>
</dbReference>
<dbReference type="RefSeq" id="WP_078668131.1">
    <property type="nucleotide sequence ID" value="NZ_FUWZ01000001.1"/>
</dbReference>
<organism evidence="1 2">
    <name type="scientific">Chitinophaga eiseniae</name>
    <dbReference type="NCBI Taxonomy" id="634771"/>
    <lineage>
        <taxon>Bacteria</taxon>
        <taxon>Pseudomonadati</taxon>
        <taxon>Bacteroidota</taxon>
        <taxon>Chitinophagia</taxon>
        <taxon>Chitinophagales</taxon>
        <taxon>Chitinophagaceae</taxon>
        <taxon>Chitinophaga</taxon>
    </lineage>
</organism>
<evidence type="ECO:0000313" key="2">
    <source>
        <dbReference type="Proteomes" id="UP000190367"/>
    </source>
</evidence>
<reference evidence="2" key="1">
    <citation type="submission" date="2017-02" db="EMBL/GenBank/DDBJ databases">
        <authorList>
            <person name="Varghese N."/>
            <person name="Submissions S."/>
        </authorList>
    </citation>
    <scope>NUCLEOTIDE SEQUENCE [LARGE SCALE GENOMIC DNA]</scope>
    <source>
        <strain evidence="2">DSM 22224</strain>
    </source>
</reference>